<comment type="caution">
    <text evidence="2">The sequence shown here is derived from an EMBL/GenBank/DDBJ whole genome shotgun (WGS) entry which is preliminary data.</text>
</comment>
<dbReference type="AlphaFoldDB" id="A0A7Y4LZR2"/>
<dbReference type="InterPro" id="IPR024463">
    <property type="entry name" value="Transposase_TnpC_homeodom"/>
</dbReference>
<evidence type="ECO:0000259" key="1">
    <source>
        <dbReference type="Pfam" id="PF13007"/>
    </source>
</evidence>
<dbReference type="Proteomes" id="UP000544122">
    <property type="component" value="Unassembled WGS sequence"/>
</dbReference>
<reference evidence="2 3" key="1">
    <citation type="submission" date="2020-03" db="EMBL/GenBank/DDBJ databases">
        <title>Bradyrhizobium diversity isolated from nodules of Indigofera sp.</title>
        <authorList>
            <person name="Klepa M."/>
            <person name="Helene L."/>
            <person name="Hungria M."/>
        </authorList>
    </citation>
    <scope>NUCLEOTIDE SEQUENCE [LARGE SCALE GENOMIC DNA]</scope>
    <source>
        <strain evidence="2 3">WSM 1791</strain>
    </source>
</reference>
<name>A0A7Y4LZR2_9BRAD</name>
<sequence>MELTAIVKMLERTLYGTRSERLRSDKPSDEQIAFVFDEIATGVAAIEAELAKAGGKDDKPQRAPRPRKEFGAHLERVEIVSSPRWLLVANAWRRF</sequence>
<gene>
    <name evidence="2" type="ORF">HCN58_34785</name>
</gene>
<keyword evidence="3" id="KW-1185">Reference proteome</keyword>
<dbReference type="EMBL" id="JAAVLX010000021">
    <property type="protein sequence ID" value="NOJ44609.1"/>
    <property type="molecule type" value="Genomic_DNA"/>
</dbReference>
<dbReference type="Pfam" id="PF13007">
    <property type="entry name" value="LZ_Tnp_IS66"/>
    <property type="match status" value="1"/>
</dbReference>
<feature type="domain" description="Transposase TnpC homeodomain" evidence="1">
    <location>
        <begin position="2"/>
        <end position="79"/>
    </location>
</feature>
<proteinExistence type="predicted"/>
<protein>
    <recommendedName>
        <fullName evidence="1">Transposase TnpC homeodomain domain-containing protein</fullName>
    </recommendedName>
</protein>
<organism evidence="2 3">
    <name type="scientific">Bradyrhizobium australiense</name>
    <dbReference type="NCBI Taxonomy" id="2721161"/>
    <lineage>
        <taxon>Bacteria</taxon>
        <taxon>Pseudomonadati</taxon>
        <taxon>Pseudomonadota</taxon>
        <taxon>Alphaproteobacteria</taxon>
        <taxon>Hyphomicrobiales</taxon>
        <taxon>Nitrobacteraceae</taxon>
        <taxon>Bradyrhizobium</taxon>
    </lineage>
</organism>
<evidence type="ECO:0000313" key="2">
    <source>
        <dbReference type="EMBL" id="NOJ44609.1"/>
    </source>
</evidence>
<evidence type="ECO:0000313" key="3">
    <source>
        <dbReference type="Proteomes" id="UP000544122"/>
    </source>
</evidence>
<accession>A0A7Y4LZR2</accession>